<keyword evidence="2" id="KW-1185">Reference proteome</keyword>
<accession>A0AAV3UL25</accession>
<comment type="caution">
    <text evidence="1">The sequence shown here is derived from an EMBL/GenBank/DDBJ whole genome shotgun (WGS) entry which is preliminary data.</text>
</comment>
<dbReference type="Pfam" id="PF24433">
    <property type="entry name" value="DUF7556"/>
    <property type="match status" value="1"/>
</dbReference>
<dbReference type="AlphaFoldDB" id="A0AAV3UL25"/>
<dbReference type="GeneID" id="68614416"/>
<dbReference type="InterPro" id="IPR055978">
    <property type="entry name" value="DUF7556"/>
</dbReference>
<name>A0AAV3UL25_9EURY</name>
<organism evidence="1 2">
    <name type="scientific">Haladaptatus pallidirubidus</name>
    <dbReference type="NCBI Taxonomy" id="1008152"/>
    <lineage>
        <taxon>Archaea</taxon>
        <taxon>Methanobacteriati</taxon>
        <taxon>Methanobacteriota</taxon>
        <taxon>Stenosarchaea group</taxon>
        <taxon>Halobacteria</taxon>
        <taxon>Halobacteriales</taxon>
        <taxon>Haladaptataceae</taxon>
        <taxon>Haladaptatus</taxon>
    </lineage>
</organism>
<reference evidence="1 2" key="1">
    <citation type="journal article" date="2019" name="Int. J. Syst. Evol. Microbiol.">
        <title>The Global Catalogue of Microorganisms (GCM) 10K type strain sequencing project: providing services to taxonomists for standard genome sequencing and annotation.</title>
        <authorList>
            <consortium name="The Broad Institute Genomics Platform"/>
            <consortium name="The Broad Institute Genome Sequencing Center for Infectious Disease"/>
            <person name="Wu L."/>
            <person name="Ma J."/>
        </authorList>
    </citation>
    <scope>NUCLEOTIDE SEQUENCE [LARGE SCALE GENOMIC DNA]</scope>
    <source>
        <strain evidence="1 2">JCM 17504</strain>
    </source>
</reference>
<gene>
    <name evidence="1" type="ORF">GCM10025751_37190</name>
</gene>
<evidence type="ECO:0000313" key="1">
    <source>
        <dbReference type="EMBL" id="GAA5056413.1"/>
    </source>
</evidence>
<sequence length="59" mass="6776">MTNSALDERTGDDKREVVFAIDETPDERCPDRAIIADITQDDVWLAVDLPDALMLEEWR</sequence>
<proteinExistence type="predicted"/>
<evidence type="ECO:0000313" key="2">
    <source>
        <dbReference type="Proteomes" id="UP001501729"/>
    </source>
</evidence>
<dbReference type="RefSeq" id="WP_227774150.1">
    <property type="nucleotide sequence ID" value="NZ_BAABKX010000015.1"/>
</dbReference>
<dbReference type="Proteomes" id="UP001501729">
    <property type="component" value="Unassembled WGS sequence"/>
</dbReference>
<protein>
    <submittedName>
        <fullName evidence="1">Uncharacterized protein</fullName>
    </submittedName>
</protein>
<dbReference type="EMBL" id="BAABKX010000015">
    <property type="protein sequence ID" value="GAA5056413.1"/>
    <property type="molecule type" value="Genomic_DNA"/>
</dbReference>